<proteinExistence type="inferred from homology"/>
<evidence type="ECO:0000256" key="13">
    <source>
        <dbReference type="PIRSR" id="PIRSR001365-2"/>
    </source>
</evidence>
<dbReference type="InterPro" id="IPR013785">
    <property type="entry name" value="Aldolase_TIM"/>
</dbReference>
<comment type="similarity">
    <text evidence="3">Belongs to the DapA family. NanA subfamily.</text>
</comment>
<name>A0A6P4ZU94_BRABE</name>
<dbReference type="AlphaFoldDB" id="A0A6P4ZU94"/>
<evidence type="ECO:0000256" key="8">
    <source>
        <dbReference type="ARBA" id="ARBA00023270"/>
    </source>
</evidence>
<sequence length="312" mass="34146">MSIMDFQIDGLVAAPFTPMKDNGELNLSLIEPYVDYLVSQGVLNTFVCGSTGEGASLSMAERKMLAEKWVSAGKGKLTNVIVHVGGCSITDSQELARHAESIGAQAIASLPTCVFRPTTGKQVAEQLQIIGAAAPSLPLFYYHLPDMSKVNIMVEDLFDALETVKVPTFRGCKYTDYNMMDFGRCLVHSNGKYIMMYGRDEQGLCALVMGATSFVGSTFNYSGKVYNRMRAAYDNGDLEAARKEQSMSQALKRARVLTNGPGMDIGLNKYIMSMVSGMDFGPPRPPMQRRSEEELAKIKAKLQACGFFEAVK</sequence>
<keyword evidence="6" id="KW-0963">Cytoplasm</keyword>
<dbReference type="GO" id="GO:0005737">
    <property type="term" value="C:cytoplasm"/>
    <property type="evidence" value="ECO:0007669"/>
    <property type="project" value="UniProtKB-SubCell"/>
</dbReference>
<evidence type="ECO:0000256" key="9">
    <source>
        <dbReference type="ARBA" id="ARBA00023277"/>
    </source>
</evidence>
<evidence type="ECO:0000256" key="1">
    <source>
        <dbReference type="ARBA" id="ARBA00004496"/>
    </source>
</evidence>
<comment type="catalytic activity">
    <reaction evidence="10">
        <text>aceneuramate = aldehydo-N-acetyl-D-mannosamine + pyruvate</text>
        <dbReference type="Rhea" id="RHEA:23296"/>
        <dbReference type="ChEBI" id="CHEBI:15361"/>
        <dbReference type="ChEBI" id="CHEBI:17122"/>
        <dbReference type="ChEBI" id="CHEBI:173083"/>
        <dbReference type="EC" id="4.1.3.3"/>
    </reaction>
</comment>
<dbReference type="PRINTS" id="PR00146">
    <property type="entry name" value="DHPICSNTHASE"/>
</dbReference>
<feature type="active site" description="Schiff-base intermediate with substrate" evidence="12">
    <location>
        <position position="173"/>
    </location>
</feature>
<dbReference type="RefSeq" id="XP_019637654.1">
    <property type="nucleotide sequence ID" value="XM_019782095.1"/>
</dbReference>
<evidence type="ECO:0000256" key="2">
    <source>
        <dbReference type="ARBA" id="ARBA00004878"/>
    </source>
</evidence>
<dbReference type="GO" id="GO:0008747">
    <property type="term" value="F:N-acetylneuraminate lyase activity"/>
    <property type="evidence" value="ECO:0007669"/>
    <property type="project" value="UniProtKB-EC"/>
</dbReference>
<evidence type="ECO:0000256" key="11">
    <source>
        <dbReference type="PIRNR" id="PIRNR001365"/>
    </source>
</evidence>
<dbReference type="GeneID" id="109479995"/>
<comment type="subunit">
    <text evidence="4">Homotetramer.</text>
</comment>
<evidence type="ECO:0000313" key="15">
    <source>
        <dbReference type="RefSeq" id="XP_019637654.1"/>
    </source>
</evidence>
<dbReference type="PIRSF" id="PIRSF001365">
    <property type="entry name" value="DHDPS"/>
    <property type="match status" value="1"/>
</dbReference>
<reference evidence="15" key="1">
    <citation type="submission" date="2025-08" db="UniProtKB">
        <authorList>
            <consortium name="RefSeq"/>
        </authorList>
    </citation>
    <scope>IDENTIFICATION</scope>
    <source>
        <tissue evidence="15">Gonad</tissue>
    </source>
</reference>
<gene>
    <name evidence="15" type="primary">LOC109479995</name>
</gene>
<keyword evidence="9" id="KW-0119">Carbohydrate metabolism</keyword>
<protein>
    <recommendedName>
        <fullName evidence="5">N-acetylneuraminate lyase</fullName>
        <ecNumber evidence="5">4.1.3.3</ecNumber>
    </recommendedName>
</protein>
<evidence type="ECO:0000256" key="12">
    <source>
        <dbReference type="PIRSR" id="PIRSR001365-1"/>
    </source>
</evidence>
<evidence type="ECO:0000313" key="14">
    <source>
        <dbReference type="Proteomes" id="UP000515135"/>
    </source>
</evidence>
<dbReference type="KEGG" id="bbel:109479995"/>
<comment type="pathway">
    <text evidence="2">Amino-sugar metabolism; N-acetylneuraminate degradation.</text>
</comment>
<keyword evidence="7 11" id="KW-0456">Lyase</keyword>
<dbReference type="SUPFAM" id="SSF51569">
    <property type="entry name" value="Aldolase"/>
    <property type="match status" value="1"/>
</dbReference>
<evidence type="ECO:0000256" key="5">
    <source>
        <dbReference type="ARBA" id="ARBA00012911"/>
    </source>
</evidence>
<evidence type="ECO:0000256" key="7">
    <source>
        <dbReference type="ARBA" id="ARBA00023239"/>
    </source>
</evidence>
<dbReference type="InterPro" id="IPR002220">
    <property type="entry name" value="DapA-like"/>
</dbReference>
<dbReference type="PANTHER" id="PTHR12128">
    <property type="entry name" value="DIHYDRODIPICOLINATE SYNTHASE"/>
    <property type="match status" value="1"/>
</dbReference>
<accession>A0A6P4ZU94</accession>
<dbReference type="Pfam" id="PF00701">
    <property type="entry name" value="DHDPS"/>
    <property type="match status" value="1"/>
</dbReference>
<organism evidence="14 15">
    <name type="scientific">Branchiostoma belcheri</name>
    <name type="common">Amphioxus</name>
    <dbReference type="NCBI Taxonomy" id="7741"/>
    <lineage>
        <taxon>Eukaryota</taxon>
        <taxon>Metazoa</taxon>
        <taxon>Chordata</taxon>
        <taxon>Cephalochordata</taxon>
        <taxon>Leptocardii</taxon>
        <taxon>Amphioxiformes</taxon>
        <taxon>Branchiostomatidae</taxon>
        <taxon>Branchiostoma</taxon>
    </lineage>
</organism>
<evidence type="ECO:0000256" key="3">
    <source>
        <dbReference type="ARBA" id="ARBA00006324"/>
    </source>
</evidence>
<keyword evidence="14" id="KW-1185">Reference proteome</keyword>
<evidence type="ECO:0000256" key="6">
    <source>
        <dbReference type="ARBA" id="ARBA00022490"/>
    </source>
</evidence>
<dbReference type="Gene3D" id="3.20.20.70">
    <property type="entry name" value="Aldolase class I"/>
    <property type="match status" value="1"/>
</dbReference>
<dbReference type="EC" id="4.1.3.3" evidence="5"/>
<comment type="subcellular location">
    <subcellularLocation>
        <location evidence="1">Cytoplasm</location>
    </subcellularLocation>
</comment>
<evidence type="ECO:0000256" key="4">
    <source>
        <dbReference type="ARBA" id="ARBA00011881"/>
    </source>
</evidence>
<dbReference type="SMART" id="SM01130">
    <property type="entry name" value="DHDPS"/>
    <property type="match status" value="1"/>
</dbReference>
<evidence type="ECO:0000256" key="10">
    <source>
        <dbReference type="ARBA" id="ARBA00044906"/>
    </source>
</evidence>
<feature type="active site" description="Proton donor/acceptor" evidence="12">
    <location>
        <position position="142"/>
    </location>
</feature>
<dbReference type="Proteomes" id="UP000515135">
    <property type="component" value="Unplaced"/>
</dbReference>
<feature type="binding site" evidence="13">
    <location>
        <position position="215"/>
    </location>
    <ligand>
        <name>pyruvate</name>
        <dbReference type="ChEBI" id="CHEBI:15361"/>
    </ligand>
</feature>
<feature type="binding site" evidence="13">
    <location>
        <position position="51"/>
    </location>
    <ligand>
        <name>pyruvate</name>
        <dbReference type="ChEBI" id="CHEBI:15361"/>
    </ligand>
</feature>
<dbReference type="OrthoDB" id="191315at2759"/>
<dbReference type="PANTHER" id="PTHR12128:SF21">
    <property type="entry name" value="N-ACETYLNEURAMINATE LYASE"/>
    <property type="match status" value="1"/>
</dbReference>
<keyword evidence="8" id="KW-0704">Schiff base</keyword>